<evidence type="ECO:0000313" key="4">
    <source>
        <dbReference type="Proteomes" id="UP001176940"/>
    </source>
</evidence>
<comment type="caution">
    <text evidence="3">The sequence shown here is derived from an EMBL/GenBank/DDBJ whole genome shotgun (WGS) entry which is preliminary data.</text>
</comment>
<reference evidence="3" key="1">
    <citation type="submission" date="2023-07" db="EMBL/GenBank/DDBJ databases">
        <authorList>
            <person name="Stuckert A."/>
        </authorList>
    </citation>
    <scope>NUCLEOTIDE SEQUENCE</scope>
</reference>
<dbReference type="EMBL" id="CAUEEQ010060011">
    <property type="protein sequence ID" value="CAJ0964317.1"/>
    <property type="molecule type" value="Genomic_DNA"/>
</dbReference>
<feature type="region of interest" description="Disordered" evidence="1">
    <location>
        <begin position="19"/>
        <end position="216"/>
    </location>
</feature>
<organism evidence="3 4">
    <name type="scientific">Ranitomeya imitator</name>
    <name type="common">mimic poison frog</name>
    <dbReference type="NCBI Taxonomy" id="111125"/>
    <lineage>
        <taxon>Eukaryota</taxon>
        <taxon>Metazoa</taxon>
        <taxon>Chordata</taxon>
        <taxon>Craniata</taxon>
        <taxon>Vertebrata</taxon>
        <taxon>Euteleostomi</taxon>
        <taxon>Amphibia</taxon>
        <taxon>Batrachia</taxon>
        <taxon>Anura</taxon>
        <taxon>Neobatrachia</taxon>
        <taxon>Hyloidea</taxon>
        <taxon>Dendrobatidae</taxon>
        <taxon>Dendrobatinae</taxon>
        <taxon>Ranitomeya</taxon>
    </lineage>
</organism>
<name>A0ABN9MG46_9NEOB</name>
<feature type="signal peptide" evidence="2">
    <location>
        <begin position="1"/>
        <end position="15"/>
    </location>
</feature>
<evidence type="ECO:0000256" key="1">
    <source>
        <dbReference type="SAM" id="MobiDB-lite"/>
    </source>
</evidence>
<keyword evidence="4" id="KW-1185">Reference proteome</keyword>
<accession>A0ABN9MG46</accession>
<sequence length="216" mass="23136">MKYLIFLALVALALAAPPKKPAEKHPGGPKPAHLPPTGIINPFDHQNVTGQPPHHNSSRPPHPKDSDESNEDLFDYHNVTGHDNSSRPHHPEDSEESDEHIFDHHNVTGHCNFSKPPHSEDLHDDDHVGHPKPAGGPSPPGKLPVMPESQAKPGQGPKPRAKQHMKGAENRPTGAPHGDQTPSAHTHESGASRATPPGNHGGGKPGEIKGQKCKLL</sequence>
<evidence type="ECO:0000256" key="2">
    <source>
        <dbReference type="SAM" id="SignalP"/>
    </source>
</evidence>
<feature type="compositionally biased region" description="Basic and acidic residues" evidence="1">
    <location>
        <begin position="117"/>
        <end position="129"/>
    </location>
</feature>
<feature type="chain" id="PRO_5046846512" evidence="2">
    <location>
        <begin position="16"/>
        <end position="216"/>
    </location>
</feature>
<keyword evidence="2" id="KW-0732">Signal</keyword>
<evidence type="ECO:0000313" key="3">
    <source>
        <dbReference type="EMBL" id="CAJ0964317.1"/>
    </source>
</evidence>
<gene>
    <name evidence="3" type="ORF">RIMI_LOCUS19077799</name>
</gene>
<dbReference type="Proteomes" id="UP001176940">
    <property type="component" value="Unassembled WGS sequence"/>
</dbReference>
<protein>
    <submittedName>
        <fullName evidence="3">Uncharacterized protein</fullName>
    </submittedName>
</protein>
<proteinExistence type="predicted"/>
<feature type="non-terminal residue" evidence="3">
    <location>
        <position position="216"/>
    </location>
</feature>